<dbReference type="Proteomes" id="UP001224781">
    <property type="component" value="Unassembled WGS sequence"/>
</dbReference>
<keyword evidence="2" id="KW-1185">Reference proteome</keyword>
<dbReference type="NCBIfam" id="TIGR02683">
    <property type="entry name" value="upstrm_HI1419"/>
    <property type="match status" value="1"/>
</dbReference>
<accession>A0ABU0UP02</accession>
<evidence type="ECO:0000313" key="1">
    <source>
        <dbReference type="EMBL" id="MDQ1186694.1"/>
    </source>
</evidence>
<proteinExistence type="predicted"/>
<evidence type="ECO:0000313" key="2">
    <source>
        <dbReference type="Proteomes" id="UP001224781"/>
    </source>
</evidence>
<protein>
    <submittedName>
        <fullName evidence="1">Addiction module killer protein</fullName>
    </submittedName>
</protein>
<dbReference type="InterPro" id="IPR014056">
    <property type="entry name" value="TypeIITA-like_toxin_pred"/>
</dbReference>
<gene>
    <name evidence="1" type="ORF">QE408_003837</name>
</gene>
<dbReference type="PIRSF" id="PIRSF028744">
    <property type="entry name" value="Addict_mod_HI1419"/>
    <property type="match status" value="1"/>
</dbReference>
<dbReference type="EMBL" id="JAUTBL010000002">
    <property type="protein sequence ID" value="MDQ1186694.1"/>
    <property type="molecule type" value="Genomic_DNA"/>
</dbReference>
<name>A0ABU0UP02_9HYPH</name>
<comment type="caution">
    <text evidence="1">The sequence shown here is derived from an EMBL/GenBank/DDBJ whole genome shotgun (WGS) entry which is preliminary data.</text>
</comment>
<reference evidence="1 2" key="1">
    <citation type="submission" date="2023-07" db="EMBL/GenBank/DDBJ databases">
        <title>Functional and genomic diversity of the sorghum phyllosphere microbiome.</title>
        <authorList>
            <person name="Shade A."/>
        </authorList>
    </citation>
    <scope>NUCLEOTIDE SEQUENCE [LARGE SCALE GENOMIC DNA]</scope>
    <source>
        <strain evidence="1 2">SORGH_AS_1126</strain>
    </source>
</reference>
<dbReference type="PANTHER" id="PTHR41791:SF1">
    <property type="entry name" value="SSL7039 PROTEIN"/>
    <property type="match status" value="1"/>
</dbReference>
<organism evidence="1 2">
    <name type="scientific">Agrobacterium larrymoorei</name>
    <dbReference type="NCBI Taxonomy" id="160699"/>
    <lineage>
        <taxon>Bacteria</taxon>
        <taxon>Pseudomonadati</taxon>
        <taxon>Pseudomonadota</taxon>
        <taxon>Alphaproteobacteria</taxon>
        <taxon>Hyphomicrobiales</taxon>
        <taxon>Rhizobiaceae</taxon>
        <taxon>Rhizobium/Agrobacterium group</taxon>
        <taxon>Agrobacterium</taxon>
    </lineage>
</organism>
<dbReference type="PANTHER" id="PTHR41791">
    <property type="entry name" value="SSL7039 PROTEIN"/>
    <property type="match status" value="1"/>
</dbReference>
<dbReference type="RefSeq" id="WP_306933842.1">
    <property type="nucleotide sequence ID" value="NZ_JAUTBL010000002.1"/>
</dbReference>
<sequence>MIKILKTDTFSDWFTSLRDERAQARIQVRIDRLSLGLLGDVKFFDGIGELRIDYGPGYRVYFTRKGNEIVLLLSGGDKGSQRRDIERALIMAKDI</sequence>